<evidence type="ECO:0000256" key="1">
    <source>
        <dbReference type="ARBA" id="ARBA00022490"/>
    </source>
</evidence>
<evidence type="ECO:0000256" key="2">
    <source>
        <dbReference type="ARBA" id="ARBA00022603"/>
    </source>
</evidence>
<keyword evidence="4 6" id="KW-0949">S-adenosyl-L-methionine</keyword>
<dbReference type="SUPFAM" id="SSF75217">
    <property type="entry name" value="alpha/beta knot"/>
    <property type="match status" value="1"/>
</dbReference>
<dbReference type="GO" id="GO:0002130">
    <property type="term" value="P:wobble position ribose methylation"/>
    <property type="evidence" value="ECO:0007669"/>
    <property type="project" value="TreeGrafter"/>
</dbReference>
<dbReference type="GO" id="GO:0005737">
    <property type="term" value="C:cytoplasm"/>
    <property type="evidence" value="ECO:0007669"/>
    <property type="project" value="UniProtKB-SubCell"/>
</dbReference>
<feature type="binding site" evidence="6 7">
    <location>
        <position position="126"/>
    </location>
    <ligand>
        <name>S-adenosyl-L-methionine</name>
        <dbReference type="ChEBI" id="CHEBI:59789"/>
    </ligand>
</feature>
<dbReference type="GO" id="GO:0003723">
    <property type="term" value="F:RNA binding"/>
    <property type="evidence" value="ECO:0007669"/>
    <property type="project" value="InterPro"/>
</dbReference>
<comment type="similarity">
    <text evidence="6">Belongs to the class IV-like SAM-binding methyltransferase superfamily. RNA methyltransferase TrmH family. TrmL subfamily.</text>
</comment>
<dbReference type="Proteomes" id="UP000032305">
    <property type="component" value="Unassembled WGS sequence"/>
</dbReference>
<dbReference type="RefSeq" id="WP_042484234.1">
    <property type="nucleotide sequence ID" value="NZ_BBPI01000018.1"/>
</dbReference>
<keyword evidence="5 6" id="KW-0819">tRNA processing</keyword>
<reference evidence="9 10" key="1">
    <citation type="submission" date="2014-11" db="EMBL/GenBank/DDBJ databases">
        <title>Whole genome shotgun sequence of Sphingomonas parapaucimobilis NBRC 15100.</title>
        <authorList>
            <person name="Katano-Makiyama Y."/>
            <person name="Hosoyama A."/>
            <person name="Hashimoto M."/>
            <person name="Hosoyama Y."/>
            <person name="Noguchi M."/>
            <person name="Numata M."/>
            <person name="Tsuchikane K."/>
            <person name="Hirakata S."/>
            <person name="Uohara A."/>
            <person name="Shimodaira J."/>
            <person name="Ohji S."/>
            <person name="Ichikawa N."/>
            <person name="Kimura A."/>
            <person name="Yamazoe A."/>
            <person name="Fujita N."/>
        </authorList>
    </citation>
    <scope>NUCLEOTIDE SEQUENCE [LARGE SCALE GENOMIC DNA]</scope>
    <source>
        <strain evidence="9 10">NBRC 15100</strain>
    </source>
</reference>
<comment type="function">
    <text evidence="6">Methylates the ribose at the nucleotide 34 wobble position in the two leucyl isoacceptors tRNA(Leu)(CmAA) and tRNA(Leu)(cmnm5UmAA). Catalyzes the methyl transfer from S-adenosyl-L-methionine to the 2'-OH of the wobble nucleotide.</text>
</comment>
<dbReference type="HAMAP" id="MF_01885">
    <property type="entry name" value="tRNA_methyltr_TrmL"/>
    <property type="match status" value="1"/>
</dbReference>
<feature type="binding site" evidence="6 7">
    <location>
        <position position="118"/>
    </location>
    <ligand>
        <name>S-adenosyl-L-methionine</name>
        <dbReference type="ChEBI" id="CHEBI:59789"/>
    </ligand>
</feature>
<dbReference type="AlphaFoldDB" id="A0A0A1W4C6"/>
<evidence type="ECO:0000256" key="3">
    <source>
        <dbReference type="ARBA" id="ARBA00022679"/>
    </source>
</evidence>
<evidence type="ECO:0000256" key="7">
    <source>
        <dbReference type="PIRSR" id="PIRSR029256-1"/>
    </source>
</evidence>
<keyword evidence="2 6" id="KW-0489">Methyltransferase</keyword>
<feature type="domain" description="tRNA/rRNA methyltransferase SpoU type" evidence="8">
    <location>
        <begin position="2"/>
        <end position="137"/>
    </location>
</feature>
<dbReference type="EMBL" id="BBPI01000018">
    <property type="protein sequence ID" value="GAM00057.1"/>
    <property type="molecule type" value="Genomic_DNA"/>
</dbReference>
<dbReference type="eggNOG" id="COG0219">
    <property type="taxonomic scope" value="Bacteria"/>
</dbReference>
<evidence type="ECO:0000259" key="8">
    <source>
        <dbReference type="Pfam" id="PF00588"/>
    </source>
</evidence>
<gene>
    <name evidence="6" type="primary">trmL</name>
    <name evidence="9" type="ORF">SP5_018_00870</name>
</gene>
<comment type="subcellular location">
    <subcellularLocation>
        <location evidence="6">Cytoplasm</location>
    </subcellularLocation>
</comment>
<comment type="catalytic activity">
    <reaction evidence="6">
        <text>cytidine(34) in tRNA + S-adenosyl-L-methionine = 2'-O-methylcytidine(34) in tRNA + S-adenosyl-L-homocysteine + H(+)</text>
        <dbReference type="Rhea" id="RHEA:43084"/>
        <dbReference type="Rhea" id="RHEA-COMP:10331"/>
        <dbReference type="Rhea" id="RHEA-COMP:10332"/>
        <dbReference type="ChEBI" id="CHEBI:15378"/>
        <dbReference type="ChEBI" id="CHEBI:57856"/>
        <dbReference type="ChEBI" id="CHEBI:59789"/>
        <dbReference type="ChEBI" id="CHEBI:74495"/>
        <dbReference type="ChEBI" id="CHEBI:82748"/>
        <dbReference type="EC" id="2.1.1.207"/>
    </reaction>
</comment>
<comment type="subunit">
    <text evidence="6">Homodimer.</text>
</comment>
<proteinExistence type="inferred from homology"/>
<dbReference type="OrthoDB" id="9789043at2"/>
<protein>
    <recommendedName>
        <fullName evidence="6">tRNA (cytidine(34)-2'-O)-methyltransferase</fullName>
        <ecNumber evidence="6">2.1.1.207</ecNumber>
    </recommendedName>
    <alternativeName>
        <fullName evidence="6">tRNA (cytidine/uridine-2'-O-)-methyltransferase TrmL</fullName>
    </alternativeName>
</protein>
<organism evidence="9 10">
    <name type="scientific">Sphingomonas parapaucimobilis NBRC 15100</name>
    <dbReference type="NCBI Taxonomy" id="1219049"/>
    <lineage>
        <taxon>Bacteria</taxon>
        <taxon>Pseudomonadati</taxon>
        <taxon>Pseudomonadota</taxon>
        <taxon>Alphaproteobacteria</taxon>
        <taxon>Sphingomonadales</taxon>
        <taxon>Sphingomonadaceae</taxon>
        <taxon>Sphingomonas</taxon>
    </lineage>
</organism>
<dbReference type="InterPro" id="IPR016914">
    <property type="entry name" value="TrmL"/>
</dbReference>
<dbReference type="GO" id="GO:0141098">
    <property type="term" value="F:tRNA (cytidine(34)-2'-O)-methyltransferase activity"/>
    <property type="evidence" value="ECO:0007669"/>
    <property type="project" value="RHEA"/>
</dbReference>
<dbReference type="Gene3D" id="3.40.1280.10">
    <property type="match status" value="1"/>
</dbReference>
<accession>A0A0A1W4C6</accession>
<dbReference type="EC" id="2.1.1.207" evidence="6"/>
<evidence type="ECO:0000256" key="5">
    <source>
        <dbReference type="ARBA" id="ARBA00022694"/>
    </source>
</evidence>
<dbReference type="InterPro" id="IPR029026">
    <property type="entry name" value="tRNA_m1G_MTases_N"/>
</dbReference>
<dbReference type="Pfam" id="PF00588">
    <property type="entry name" value="SpoU_methylase"/>
    <property type="match status" value="1"/>
</dbReference>
<dbReference type="GO" id="GO:0141102">
    <property type="term" value="F:tRNA (5-carboxymethylaminomethyluridine(34)-2'-O)-methyltransferase activity"/>
    <property type="evidence" value="ECO:0007669"/>
    <property type="project" value="RHEA"/>
</dbReference>
<dbReference type="InterPro" id="IPR001537">
    <property type="entry name" value="SpoU_MeTrfase"/>
</dbReference>
<dbReference type="PANTHER" id="PTHR42971:SF1">
    <property type="entry name" value="TRNA (CYTIDINE(34)-2'-O)-METHYLTRANSFERASE"/>
    <property type="match status" value="1"/>
</dbReference>
<keyword evidence="3 6" id="KW-0808">Transferase</keyword>
<comment type="caution">
    <text evidence="9">The sequence shown here is derived from an EMBL/GenBank/DDBJ whole genome shotgun (WGS) entry which is preliminary data.</text>
</comment>
<comment type="catalytic activity">
    <reaction evidence="6">
        <text>5-carboxymethylaminomethyluridine(34) in tRNA(Leu) + S-adenosyl-L-methionine = 5-carboxymethylaminomethyl-2'-O-methyluridine(34) in tRNA(Leu) + S-adenosyl-L-homocysteine + H(+)</text>
        <dbReference type="Rhea" id="RHEA:43088"/>
        <dbReference type="Rhea" id="RHEA-COMP:10333"/>
        <dbReference type="Rhea" id="RHEA-COMP:10334"/>
        <dbReference type="ChEBI" id="CHEBI:15378"/>
        <dbReference type="ChEBI" id="CHEBI:57856"/>
        <dbReference type="ChEBI" id="CHEBI:59789"/>
        <dbReference type="ChEBI" id="CHEBI:74508"/>
        <dbReference type="ChEBI" id="CHEBI:74511"/>
        <dbReference type="EC" id="2.1.1.207"/>
    </reaction>
</comment>
<name>A0A0A1W4C6_9SPHN</name>
<comment type="caution">
    <text evidence="6">Lacks conserved residue(s) required for the propagation of feature annotation.</text>
</comment>
<evidence type="ECO:0000313" key="10">
    <source>
        <dbReference type="Proteomes" id="UP000032305"/>
    </source>
</evidence>
<dbReference type="PIRSF" id="PIRSF029256">
    <property type="entry name" value="SpoU_TrmH_prd"/>
    <property type="match status" value="1"/>
</dbReference>
<keyword evidence="1 6" id="KW-0963">Cytoplasm</keyword>
<sequence length="151" mass="16141">MRLALHEPDIAGNVGTLIRTATCFGVAVDLIEPMGFPYSDRALARSAMDYAALAEVVRHADWDAFHATTRGRIVLATTLGAIPLPEMVFRPDDVILLGSEGAGVPEAVHNAADIRVRVPMRAGVRSLNVAITGGILLAEARRQTGWDQMPG</sequence>
<feature type="binding site" evidence="6 7">
    <location>
        <position position="98"/>
    </location>
    <ligand>
        <name>S-adenosyl-L-methionine</name>
        <dbReference type="ChEBI" id="CHEBI:59789"/>
    </ligand>
</feature>
<dbReference type="PANTHER" id="PTHR42971">
    <property type="entry name" value="TRNA (CYTIDINE(34)-2'-O)-METHYLTRANSFERASE"/>
    <property type="match status" value="1"/>
</dbReference>
<keyword evidence="10" id="KW-1185">Reference proteome</keyword>
<evidence type="ECO:0000256" key="4">
    <source>
        <dbReference type="ARBA" id="ARBA00022691"/>
    </source>
</evidence>
<evidence type="ECO:0000256" key="6">
    <source>
        <dbReference type="HAMAP-Rule" id="MF_01885"/>
    </source>
</evidence>
<evidence type="ECO:0000313" key="9">
    <source>
        <dbReference type="EMBL" id="GAM00057.1"/>
    </source>
</evidence>
<dbReference type="InterPro" id="IPR029028">
    <property type="entry name" value="Alpha/beta_knot_MTases"/>
</dbReference>